<dbReference type="EMBL" id="JAABOO010000001">
    <property type="protein sequence ID" value="NER11839.1"/>
    <property type="molecule type" value="Genomic_DNA"/>
</dbReference>
<gene>
    <name evidence="9" type="ORF">GWK08_00145</name>
</gene>
<keyword evidence="3 7" id="KW-1133">Transmembrane helix</keyword>
<dbReference type="InterPro" id="IPR051689">
    <property type="entry name" value="Sterol_desaturase/TMEM195"/>
</dbReference>
<keyword evidence="2 7" id="KW-0812">Transmembrane</keyword>
<dbReference type="AlphaFoldDB" id="A0A6P0UJ22"/>
<dbReference type="Pfam" id="PF04116">
    <property type="entry name" value="FA_hydroxylase"/>
    <property type="match status" value="1"/>
</dbReference>
<feature type="domain" description="Fatty acid hydroxylase" evidence="8">
    <location>
        <begin position="81"/>
        <end position="214"/>
    </location>
</feature>
<feature type="transmembrane region" description="Helical" evidence="7">
    <location>
        <begin position="134"/>
        <end position="160"/>
    </location>
</feature>
<dbReference type="RefSeq" id="WP_163604875.1">
    <property type="nucleotide sequence ID" value="NZ_JAABOO010000001.1"/>
</dbReference>
<dbReference type="GO" id="GO:0012505">
    <property type="term" value="C:endomembrane system"/>
    <property type="evidence" value="ECO:0007669"/>
    <property type="project" value="UniProtKB-SubCell"/>
</dbReference>
<comment type="caution">
    <text evidence="9">The sequence shown here is derived from an EMBL/GenBank/DDBJ whole genome shotgun (WGS) entry which is preliminary data.</text>
</comment>
<dbReference type="PANTHER" id="PTHR21624:SF1">
    <property type="entry name" value="ALKYLGLYCEROL MONOOXYGENASE"/>
    <property type="match status" value="1"/>
</dbReference>
<dbReference type="GO" id="GO:0006643">
    <property type="term" value="P:membrane lipid metabolic process"/>
    <property type="evidence" value="ECO:0007669"/>
    <property type="project" value="TreeGrafter"/>
</dbReference>
<keyword evidence="4" id="KW-0560">Oxidoreductase</keyword>
<keyword evidence="6 7" id="KW-0472">Membrane</keyword>
<evidence type="ECO:0000313" key="10">
    <source>
        <dbReference type="Proteomes" id="UP000468581"/>
    </source>
</evidence>
<evidence type="ECO:0000256" key="2">
    <source>
        <dbReference type="ARBA" id="ARBA00022692"/>
    </source>
</evidence>
<evidence type="ECO:0000256" key="4">
    <source>
        <dbReference type="ARBA" id="ARBA00023002"/>
    </source>
</evidence>
<evidence type="ECO:0000256" key="3">
    <source>
        <dbReference type="ARBA" id="ARBA00022989"/>
    </source>
</evidence>
<organism evidence="9 10">
    <name type="scientific">Leptobacterium flavescens</name>
    <dbReference type="NCBI Taxonomy" id="472055"/>
    <lineage>
        <taxon>Bacteria</taxon>
        <taxon>Pseudomonadati</taxon>
        <taxon>Bacteroidota</taxon>
        <taxon>Flavobacteriia</taxon>
        <taxon>Flavobacteriales</taxon>
        <taxon>Flavobacteriaceae</taxon>
        <taxon>Leptobacterium</taxon>
    </lineage>
</organism>
<reference evidence="9 10" key="1">
    <citation type="submission" date="2020-01" db="EMBL/GenBank/DDBJ databases">
        <title>Leptobacterium flavescens.</title>
        <authorList>
            <person name="Wang G."/>
        </authorList>
    </citation>
    <scope>NUCLEOTIDE SEQUENCE [LARGE SCALE GENOMIC DNA]</scope>
    <source>
        <strain evidence="9 10">KCTC 22160</strain>
    </source>
</reference>
<name>A0A6P0UJ22_9FLAO</name>
<dbReference type="GO" id="GO:0016020">
    <property type="term" value="C:membrane"/>
    <property type="evidence" value="ECO:0007669"/>
    <property type="project" value="GOC"/>
</dbReference>
<dbReference type="GO" id="GO:0008610">
    <property type="term" value="P:lipid biosynthetic process"/>
    <property type="evidence" value="ECO:0007669"/>
    <property type="project" value="InterPro"/>
</dbReference>
<feature type="transmembrane region" description="Helical" evidence="7">
    <location>
        <begin position="6"/>
        <end position="26"/>
    </location>
</feature>
<feature type="transmembrane region" description="Helical" evidence="7">
    <location>
        <begin position="73"/>
        <end position="94"/>
    </location>
</feature>
<dbReference type="InterPro" id="IPR006694">
    <property type="entry name" value="Fatty_acid_hydroxylase"/>
</dbReference>
<protein>
    <submittedName>
        <fullName evidence="9">Sterol desaturase family protein</fullName>
    </submittedName>
</protein>
<evidence type="ECO:0000256" key="6">
    <source>
        <dbReference type="ARBA" id="ARBA00023136"/>
    </source>
</evidence>
<evidence type="ECO:0000313" key="9">
    <source>
        <dbReference type="EMBL" id="NER11839.1"/>
    </source>
</evidence>
<proteinExistence type="predicted"/>
<comment type="subcellular location">
    <subcellularLocation>
        <location evidence="1">Endomembrane system</location>
        <topology evidence="1">Multi-pass membrane protein</topology>
    </subcellularLocation>
</comment>
<evidence type="ECO:0000259" key="8">
    <source>
        <dbReference type="Pfam" id="PF04116"/>
    </source>
</evidence>
<dbReference type="PANTHER" id="PTHR21624">
    <property type="entry name" value="STEROL DESATURASE-RELATED PROTEIN"/>
    <property type="match status" value="1"/>
</dbReference>
<keyword evidence="5" id="KW-0443">Lipid metabolism</keyword>
<dbReference type="GO" id="GO:0050479">
    <property type="term" value="F:glyceryl-ether monooxygenase activity"/>
    <property type="evidence" value="ECO:0007669"/>
    <property type="project" value="TreeGrafter"/>
</dbReference>
<dbReference type="GO" id="GO:0005506">
    <property type="term" value="F:iron ion binding"/>
    <property type="evidence" value="ECO:0007669"/>
    <property type="project" value="InterPro"/>
</dbReference>
<evidence type="ECO:0000256" key="1">
    <source>
        <dbReference type="ARBA" id="ARBA00004127"/>
    </source>
</evidence>
<evidence type="ECO:0000256" key="7">
    <source>
        <dbReference type="SAM" id="Phobius"/>
    </source>
</evidence>
<evidence type="ECO:0000256" key="5">
    <source>
        <dbReference type="ARBA" id="ARBA00023098"/>
    </source>
</evidence>
<dbReference type="Proteomes" id="UP000468581">
    <property type="component" value="Unassembled WGS sequence"/>
</dbReference>
<keyword evidence="10" id="KW-1185">Reference proteome</keyword>
<accession>A0A6P0UJ22</accession>
<sequence>METTYGKIFFLIFISLIAVEIIWSLLTKRGSYNFKDSISNVVIIVVGKLIKPLSLAWGLFLFNLVEPIKLFDIPINLFTFFLTFMVVELVYYWYHRLSHEIPFLWTIHHTHHSSMWFNLTAAGRLNWVGKFTSVFFYVPMVILGFSPGLITFCLALSLLYQFLLHTEAIGKLGFLEGKFFNTPSAHRVHHASNKQYLDKNYGGMLIFWDRIFKTYVPETDKVNYGVTTGFIGHNPLVIIFKPMIDYFKQLFSKQKTKKAL</sequence>
<feature type="transmembrane region" description="Helical" evidence="7">
    <location>
        <begin position="38"/>
        <end position="61"/>
    </location>
</feature>